<accession>A0A916XS15</accession>
<keyword evidence="2" id="KW-1185">Reference proteome</keyword>
<dbReference type="InterPro" id="IPR001646">
    <property type="entry name" value="5peptide_repeat"/>
</dbReference>
<dbReference type="AlphaFoldDB" id="A0A916XS15"/>
<sequence>MSAVFDRDPFRIRLRDVFMRRTDWSGADLIEADLSGSDLSHASLAGANLESAKLDGTILRGADLTDAQNLTVEQLRGAILDAETKLPAYIDGSLLSLAAAE</sequence>
<proteinExistence type="predicted"/>
<reference evidence="1" key="1">
    <citation type="journal article" date="2014" name="Int. J. Syst. Evol. Microbiol.">
        <title>Complete genome sequence of Corynebacterium casei LMG S-19264T (=DSM 44701T), isolated from a smear-ripened cheese.</title>
        <authorList>
            <consortium name="US DOE Joint Genome Institute (JGI-PGF)"/>
            <person name="Walter F."/>
            <person name="Albersmeier A."/>
            <person name="Kalinowski J."/>
            <person name="Ruckert C."/>
        </authorList>
    </citation>
    <scope>NUCLEOTIDE SEQUENCE</scope>
    <source>
        <strain evidence="1">CGMCC 1.15493</strain>
    </source>
</reference>
<dbReference type="EMBL" id="BMJJ01000001">
    <property type="protein sequence ID" value="GGD01495.1"/>
    <property type="molecule type" value="Genomic_DNA"/>
</dbReference>
<dbReference type="Proteomes" id="UP000613160">
    <property type="component" value="Unassembled WGS sequence"/>
</dbReference>
<dbReference type="SUPFAM" id="SSF141571">
    <property type="entry name" value="Pentapeptide repeat-like"/>
    <property type="match status" value="1"/>
</dbReference>
<evidence type="ECO:0000313" key="1">
    <source>
        <dbReference type="EMBL" id="GGD01495.1"/>
    </source>
</evidence>
<dbReference type="Pfam" id="PF00805">
    <property type="entry name" value="Pentapeptide"/>
    <property type="match status" value="1"/>
</dbReference>
<dbReference type="InterPro" id="IPR051082">
    <property type="entry name" value="Pentapeptide-BTB/POZ_domain"/>
</dbReference>
<evidence type="ECO:0008006" key="3">
    <source>
        <dbReference type="Google" id="ProtNLM"/>
    </source>
</evidence>
<name>A0A916XS15_9HYPH</name>
<protein>
    <recommendedName>
        <fullName evidence="3">Pentapeptide repeat-containing protein</fullName>
    </recommendedName>
</protein>
<comment type="caution">
    <text evidence="1">The sequence shown here is derived from an EMBL/GenBank/DDBJ whole genome shotgun (WGS) entry which is preliminary data.</text>
</comment>
<gene>
    <name evidence="1" type="ORF">GCM10011335_00090</name>
</gene>
<dbReference type="PANTHER" id="PTHR14136:SF17">
    <property type="entry name" value="BTB_POZ DOMAIN-CONTAINING PROTEIN KCTD9"/>
    <property type="match status" value="1"/>
</dbReference>
<dbReference type="Gene3D" id="2.160.20.80">
    <property type="entry name" value="E3 ubiquitin-protein ligase SopA"/>
    <property type="match status" value="1"/>
</dbReference>
<evidence type="ECO:0000313" key="2">
    <source>
        <dbReference type="Proteomes" id="UP000613160"/>
    </source>
</evidence>
<organism evidence="1 2">
    <name type="scientific">Aureimonas glaciei</name>
    <dbReference type="NCBI Taxonomy" id="1776957"/>
    <lineage>
        <taxon>Bacteria</taxon>
        <taxon>Pseudomonadati</taxon>
        <taxon>Pseudomonadota</taxon>
        <taxon>Alphaproteobacteria</taxon>
        <taxon>Hyphomicrobiales</taxon>
        <taxon>Aurantimonadaceae</taxon>
        <taxon>Aureimonas</taxon>
    </lineage>
</organism>
<dbReference type="PANTHER" id="PTHR14136">
    <property type="entry name" value="BTB_POZ DOMAIN-CONTAINING PROTEIN KCTD9"/>
    <property type="match status" value="1"/>
</dbReference>
<reference evidence="1" key="2">
    <citation type="submission" date="2020-09" db="EMBL/GenBank/DDBJ databases">
        <authorList>
            <person name="Sun Q."/>
            <person name="Zhou Y."/>
        </authorList>
    </citation>
    <scope>NUCLEOTIDE SEQUENCE</scope>
    <source>
        <strain evidence="1">CGMCC 1.15493</strain>
    </source>
</reference>